<dbReference type="AlphaFoldDB" id="A0A387BLK5"/>
<dbReference type="KEGG" id="gry:D7I44_15340"/>
<evidence type="ECO:0000313" key="1">
    <source>
        <dbReference type="EMBL" id="AYG04763.1"/>
    </source>
</evidence>
<accession>A0A387BLK5</accession>
<name>A0A387BLK5_9MICO</name>
<proteinExistence type="predicted"/>
<dbReference type="Proteomes" id="UP000275069">
    <property type="component" value="Chromosome"/>
</dbReference>
<reference evidence="1 2" key="1">
    <citation type="submission" date="2018-09" db="EMBL/GenBank/DDBJ databases">
        <title>Genome sequencing of strain 2DFW10M-5.</title>
        <authorList>
            <person name="Heo J."/>
            <person name="Kim S.-J."/>
            <person name="Kwon S.-W."/>
        </authorList>
    </citation>
    <scope>NUCLEOTIDE SEQUENCE [LARGE SCALE GENOMIC DNA]</scope>
    <source>
        <strain evidence="1 2">2DFW10M-5</strain>
    </source>
</reference>
<protein>
    <submittedName>
        <fullName evidence="1">Uncharacterized protein</fullName>
    </submittedName>
</protein>
<dbReference type="OrthoDB" id="5119752at2"/>
<keyword evidence="2" id="KW-1185">Reference proteome</keyword>
<dbReference type="RefSeq" id="WP_120790291.1">
    <property type="nucleotide sequence ID" value="NZ_CP032624.1"/>
</dbReference>
<organism evidence="1 2">
    <name type="scientific">Gryllotalpicola protaetiae</name>
    <dbReference type="NCBI Taxonomy" id="2419771"/>
    <lineage>
        <taxon>Bacteria</taxon>
        <taxon>Bacillati</taxon>
        <taxon>Actinomycetota</taxon>
        <taxon>Actinomycetes</taxon>
        <taxon>Micrococcales</taxon>
        <taxon>Microbacteriaceae</taxon>
        <taxon>Gryllotalpicola</taxon>
    </lineage>
</organism>
<gene>
    <name evidence="1" type="ORF">D7I44_15340</name>
</gene>
<dbReference type="EMBL" id="CP032624">
    <property type="protein sequence ID" value="AYG04763.1"/>
    <property type="molecule type" value="Genomic_DNA"/>
</dbReference>
<sequence length="116" mass="12837">MTSSLELTARGHWLNAWFLYAFGRPVVVIDGDEHSIRWRQPARIPLAAGKHTVSVGFRYVGTPWLLGVRERGYVVPQDGTLRLSAMNGPLNSEPFYVEISGVAAFDPAPRPSETAE</sequence>
<evidence type="ECO:0000313" key="2">
    <source>
        <dbReference type="Proteomes" id="UP000275069"/>
    </source>
</evidence>